<dbReference type="EMBL" id="QDEB01032269">
    <property type="protein sequence ID" value="RZC39659.1"/>
    <property type="molecule type" value="Genomic_DNA"/>
</dbReference>
<comment type="caution">
    <text evidence="1">The sequence shown here is derived from an EMBL/GenBank/DDBJ whole genome shotgun (WGS) entry which is preliminary data.</text>
</comment>
<accession>A0A482W4K4</accession>
<evidence type="ECO:0000313" key="2">
    <source>
        <dbReference type="Proteomes" id="UP000292052"/>
    </source>
</evidence>
<protein>
    <submittedName>
        <fullName evidence="1">Uncharacterized protein</fullName>
    </submittedName>
</protein>
<proteinExistence type="predicted"/>
<gene>
    <name evidence="1" type="ORF">BDFB_012961</name>
</gene>
<keyword evidence="2" id="KW-1185">Reference proteome</keyword>
<dbReference type="AlphaFoldDB" id="A0A482W4K4"/>
<name>A0A482W4K4_ASBVE</name>
<sequence length="130" mass="14627">MPFERGRIIGMHEAGIGNRQKIRTSSFNNLENMSRMAGRTATNTTVSMSTIYHRIRSIGLRSYCPNSSLPLTPHHKSNFSDANQGNIGYVNGMISFFLINLGFVYGTPMDVHVCQDLEYNCSLYDEDILV</sequence>
<organism evidence="1 2">
    <name type="scientific">Asbolus verrucosus</name>
    <name type="common">Desert ironclad beetle</name>
    <dbReference type="NCBI Taxonomy" id="1661398"/>
    <lineage>
        <taxon>Eukaryota</taxon>
        <taxon>Metazoa</taxon>
        <taxon>Ecdysozoa</taxon>
        <taxon>Arthropoda</taxon>
        <taxon>Hexapoda</taxon>
        <taxon>Insecta</taxon>
        <taxon>Pterygota</taxon>
        <taxon>Neoptera</taxon>
        <taxon>Endopterygota</taxon>
        <taxon>Coleoptera</taxon>
        <taxon>Polyphaga</taxon>
        <taxon>Cucujiformia</taxon>
        <taxon>Tenebrionidae</taxon>
        <taxon>Pimeliinae</taxon>
        <taxon>Asbolus</taxon>
    </lineage>
</organism>
<dbReference type="Proteomes" id="UP000292052">
    <property type="component" value="Unassembled WGS sequence"/>
</dbReference>
<reference evidence="1 2" key="1">
    <citation type="submission" date="2017-03" db="EMBL/GenBank/DDBJ databases">
        <title>Genome of the blue death feigning beetle - Asbolus verrucosus.</title>
        <authorList>
            <person name="Rider S.D."/>
        </authorList>
    </citation>
    <scope>NUCLEOTIDE SEQUENCE [LARGE SCALE GENOMIC DNA]</scope>
    <source>
        <strain evidence="1">Butters</strain>
        <tissue evidence="1">Head and leg muscle</tissue>
    </source>
</reference>
<evidence type="ECO:0000313" key="1">
    <source>
        <dbReference type="EMBL" id="RZC39659.1"/>
    </source>
</evidence>